<name>A0ABN2UXU1_9ACTN</name>
<accession>A0ABN2UXU1</accession>
<proteinExistence type="predicted"/>
<gene>
    <name evidence="2" type="ORF">GCM10009757_11090</name>
</gene>
<feature type="region of interest" description="Disordered" evidence="1">
    <location>
        <begin position="1"/>
        <end position="34"/>
    </location>
</feature>
<evidence type="ECO:0000313" key="3">
    <source>
        <dbReference type="Proteomes" id="UP001403094"/>
    </source>
</evidence>
<evidence type="ECO:0000256" key="1">
    <source>
        <dbReference type="SAM" id="MobiDB-lite"/>
    </source>
</evidence>
<comment type="caution">
    <text evidence="2">The sequence shown here is derived from an EMBL/GenBank/DDBJ whole genome shotgun (WGS) entry which is preliminary data.</text>
</comment>
<dbReference type="EMBL" id="BAAANQ010000002">
    <property type="protein sequence ID" value="GAA2044998.1"/>
    <property type="molecule type" value="Genomic_DNA"/>
</dbReference>
<feature type="compositionally biased region" description="Basic residues" evidence="1">
    <location>
        <begin position="8"/>
        <end position="20"/>
    </location>
</feature>
<sequence>MEGGVRSPVHHSSRPPAHGRRGAESVRGPLEWRPAGTNGYVSAWGALMNLCPPGNA</sequence>
<keyword evidence="3" id="KW-1185">Reference proteome</keyword>
<dbReference type="Proteomes" id="UP001403094">
    <property type="component" value="Unassembled WGS sequence"/>
</dbReference>
<reference evidence="2 3" key="1">
    <citation type="journal article" date="2019" name="Int. J. Syst. Evol. Microbiol.">
        <title>The Global Catalogue of Microorganisms (GCM) 10K type strain sequencing project: providing services to taxonomists for standard genome sequencing and annotation.</title>
        <authorList>
            <consortium name="The Broad Institute Genomics Platform"/>
            <consortium name="The Broad Institute Genome Sequencing Center for Infectious Disease"/>
            <person name="Wu L."/>
            <person name="Ma J."/>
        </authorList>
    </citation>
    <scope>NUCLEOTIDE SEQUENCE [LARGE SCALE GENOMIC DNA]</scope>
    <source>
        <strain evidence="2 3">JCM 14549</strain>
    </source>
</reference>
<evidence type="ECO:0000313" key="2">
    <source>
        <dbReference type="EMBL" id="GAA2044998.1"/>
    </source>
</evidence>
<protein>
    <submittedName>
        <fullName evidence="2">Uncharacterized protein</fullName>
    </submittedName>
</protein>
<organism evidence="2 3">
    <name type="scientific">Streptomyces cheonanensis</name>
    <dbReference type="NCBI Taxonomy" id="312720"/>
    <lineage>
        <taxon>Bacteria</taxon>
        <taxon>Bacillati</taxon>
        <taxon>Actinomycetota</taxon>
        <taxon>Actinomycetes</taxon>
        <taxon>Kitasatosporales</taxon>
        <taxon>Streptomycetaceae</taxon>
        <taxon>Streptomyces</taxon>
    </lineage>
</organism>